<dbReference type="InterPro" id="IPR012341">
    <property type="entry name" value="6hp_glycosidase-like_sf"/>
</dbReference>
<accession>A0A4R2S1J6</accession>
<feature type="binding site" evidence="1">
    <location>
        <position position="839"/>
    </location>
    <ligand>
        <name>Zn(2+)</name>
        <dbReference type="ChEBI" id="CHEBI:29105"/>
    </ligand>
</feature>
<dbReference type="Pfam" id="PF13575">
    <property type="entry name" value="DUF4135"/>
    <property type="match status" value="1"/>
</dbReference>
<dbReference type="Gene3D" id="1.50.10.10">
    <property type="match status" value="1"/>
</dbReference>
<dbReference type="PANTHER" id="PTHR12736:SF7">
    <property type="entry name" value="LANC-LIKE PROTEIN 3"/>
    <property type="match status" value="1"/>
</dbReference>
<dbReference type="PANTHER" id="PTHR12736">
    <property type="entry name" value="LANC-LIKE PROTEIN"/>
    <property type="match status" value="1"/>
</dbReference>
<dbReference type="GO" id="GO:0031179">
    <property type="term" value="P:peptide modification"/>
    <property type="evidence" value="ECO:0007669"/>
    <property type="project" value="InterPro"/>
</dbReference>
<dbReference type="InterPro" id="IPR025410">
    <property type="entry name" value="Lant_dehyd"/>
</dbReference>
<dbReference type="NCBIfam" id="TIGR03897">
    <property type="entry name" value="lanti_2_LanM"/>
    <property type="match status" value="1"/>
</dbReference>
<sequence>MVKIYNEKIEKKMVSIISRYLNETNSTPIVVRKISDVYRDRFGSFLLPFLTYFHDCINKMFCQIENKSDVVFNKKEMIKSALSSLANDLLNISIRTLIYELYCQKSMGELRGANPHERYKYFNQQLIERKVTRNILQKYTVLSFLLYIKIHSKLEYLSEVIMHLEEDASLIKKHFKISFSEVANIEMSSGDSHNGGKSVLIVVTDEGKIVYKPHTLSPDRLFNDVVDFVNEKRVLRTDLNQIESLDFGSYGWQKYQSHDRCKTVQEVEDYFYRIGALLCVFHVLKTEDIHCENIIASGSSPSIIDLETLIKNENQIRLEPSLHEVFNNHVNNSVLGTLLLPLNLKYSMFDFDMGGIANSSDISDIWKSFYIKDEGTDEIRLEEKATVLEQHRNCVNLVDEVMEPIDYAESIQEGFRDCYQLFLSSGDEVTDILKMSGEVEIRQVLRATSVYGRFLKASTHPKYLKAFEDREKLFSKLYLNNELSPLDIKRVDAEVKALIIGDIPYFSQKISSVELKCNNKDSIPQYYDQDLNDVVRYRVENLSADGLEKQLHYIRMSLLTTVKDPWDQDSHHLPTVKYFNNNDDYLGKAREIGDWLSNRSIWNMNETAGTWLIPSLSSIGRMKLSPVESGLYEGGGSILFLAQLGAETGDNKYLQLAKAALEGIEEFKIERKKHILSSLSLFDGWGSRVYLYYTMYSITGDQKYYEKYLDSIDEIGRVDFERESNLDIIGGLSGVLITSLNIYRNDSNDKLRVICEELADQLLSKVNESSETLLAGLSHGISGISWGLISFGSQFNKSNYIEKGLNLITLENQFIDEERLNWKDLREGVVSNSDPVYWCHGAPGIALARMNMMKLLDQENEMLSRDLQLAIQKTVKDGFSDQMDHSLCHGIFGNIDILLEISNYLKDRKLKDIAYSQADRALKSIKEEGFKSGIKGGFDISTFMLGLSGIGFSLLRLHNPQLPSLLSLSIPSLRVRSNRDGYKN</sequence>
<dbReference type="SUPFAM" id="SSF158745">
    <property type="entry name" value="LanC-like"/>
    <property type="match status" value="1"/>
</dbReference>
<dbReference type="RefSeq" id="WP_131847716.1">
    <property type="nucleotide sequence ID" value="NZ_SLXV01000003.1"/>
</dbReference>
<name>A0A4R2S1J6_9BACL</name>
<dbReference type="GO" id="GO:0005886">
    <property type="term" value="C:plasma membrane"/>
    <property type="evidence" value="ECO:0007669"/>
    <property type="project" value="TreeGrafter"/>
</dbReference>
<keyword evidence="4" id="KW-1185">Reference proteome</keyword>
<keyword evidence="1" id="KW-0862">Zinc</keyword>
<gene>
    <name evidence="3" type="ORF">EDD57_10333</name>
</gene>
<dbReference type="PRINTS" id="PR01950">
    <property type="entry name" value="LANCSUPER"/>
</dbReference>
<organism evidence="3 4">
    <name type="scientific">Baia soyae</name>
    <dbReference type="NCBI Taxonomy" id="1544746"/>
    <lineage>
        <taxon>Bacteria</taxon>
        <taxon>Bacillati</taxon>
        <taxon>Bacillota</taxon>
        <taxon>Bacilli</taxon>
        <taxon>Bacillales</taxon>
        <taxon>Thermoactinomycetaceae</taxon>
        <taxon>Baia</taxon>
    </lineage>
</organism>
<feature type="binding site" evidence="1">
    <location>
        <position position="888"/>
    </location>
    <ligand>
        <name>Zn(2+)</name>
        <dbReference type="ChEBI" id="CHEBI:29105"/>
    </ligand>
</feature>
<dbReference type="SMART" id="SM01260">
    <property type="entry name" value="LANC_like"/>
    <property type="match status" value="1"/>
</dbReference>
<comment type="caution">
    <text evidence="3">The sequence shown here is derived from an EMBL/GenBank/DDBJ whole genome shotgun (WGS) entry which is preliminary data.</text>
</comment>
<proteinExistence type="predicted"/>
<keyword evidence="1" id="KW-0479">Metal-binding</keyword>
<dbReference type="OrthoDB" id="9148343at2"/>
<protein>
    <submittedName>
        <fullName evidence="3">Type 2 lantibiotic biosynthesis protein LanM</fullName>
    </submittedName>
</protein>
<dbReference type="EMBL" id="SLXV01000003">
    <property type="protein sequence ID" value="TCP70220.1"/>
    <property type="molecule type" value="Genomic_DNA"/>
</dbReference>
<evidence type="ECO:0000259" key="2">
    <source>
        <dbReference type="Pfam" id="PF13575"/>
    </source>
</evidence>
<dbReference type="InterPro" id="IPR017146">
    <property type="entry name" value="Lanti_2_LanM"/>
</dbReference>
<feature type="domain" description="Lantibiotic biosynthesis protein dehydration" evidence="2">
    <location>
        <begin position="139"/>
        <end position="507"/>
    </location>
</feature>
<feature type="binding site" evidence="1">
    <location>
        <position position="889"/>
    </location>
    <ligand>
        <name>Zn(2+)</name>
        <dbReference type="ChEBI" id="CHEBI:29105"/>
    </ligand>
</feature>
<evidence type="ECO:0000313" key="3">
    <source>
        <dbReference type="EMBL" id="TCP70220.1"/>
    </source>
</evidence>
<dbReference type="AlphaFoldDB" id="A0A4R2S1J6"/>
<dbReference type="PIRSF" id="PIRSF037228">
    <property type="entry name" value="Lant_mod_RumM"/>
    <property type="match status" value="1"/>
</dbReference>
<reference evidence="3 4" key="1">
    <citation type="submission" date="2019-03" db="EMBL/GenBank/DDBJ databases">
        <title>Genomic Encyclopedia of Type Strains, Phase IV (KMG-IV): sequencing the most valuable type-strain genomes for metagenomic binning, comparative biology and taxonomic classification.</title>
        <authorList>
            <person name="Goeker M."/>
        </authorList>
    </citation>
    <scope>NUCLEOTIDE SEQUENCE [LARGE SCALE GENOMIC DNA]</scope>
    <source>
        <strain evidence="3 4">DSM 46831</strain>
    </source>
</reference>
<dbReference type="CDD" id="cd04792">
    <property type="entry name" value="LanM-like"/>
    <property type="match status" value="1"/>
</dbReference>
<dbReference type="GO" id="GO:0005975">
    <property type="term" value="P:carbohydrate metabolic process"/>
    <property type="evidence" value="ECO:0007669"/>
    <property type="project" value="InterPro"/>
</dbReference>
<dbReference type="InterPro" id="IPR007822">
    <property type="entry name" value="LANC-like"/>
</dbReference>
<dbReference type="GO" id="GO:0046872">
    <property type="term" value="F:metal ion binding"/>
    <property type="evidence" value="ECO:0007669"/>
    <property type="project" value="UniProtKB-KW"/>
</dbReference>
<evidence type="ECO:0000256" key="1">
    <source>
        <dbReference type="PIRSR" id="PIRSR607822-1"/>
    </source>
</evidence>
<dbReference type="Pfam" id="PF05147">
    <property type="entry name" value="LANC_like"/>
    <property type="match status" value="1"/>
</dbReference>
<evidence type="ECO:0000313" key="4">
    <source>
        <dbReference type="Proteomes" id="UP000294746"/>
    </source>
</evidence>
<dbReference type="Proteomes" id="UP000294746">
    <property type="component" value="Unassembled WGS sequence"/>
</dbReference>